<dbReference type="InterPro" id="IPR011860">
    <property type="entry name" value="Rib-5-P_Isoase_Actino"/>
</dbReference>
<organism evidence="3 4">
    <name type="scientific">Pseudarthrobacter quantipunctorum</name>
    <dbReference type="NCBI Taxonomy" id="3128980"/>
    <lineage>
        <taxon>Bacteria</taxon>
        <taxon>Bacillati</taxon>
        <taxon>Actinomycetota</taxon>
        <taxon>Actinomycetes</taxon>
        <taxon>Micrococcales</taxon>
        <taxon>Micrococcaceae</taxon>
        <taxon>Pseudarthrobacter</taxon>
    </lineage>
</organism>
<proteinExistence type="inferred from homology"/>
<dbReference type="PANTHER" id="PTHR43732">
    <property type="entry name" value="RIBOSE 5-PHOSPHATE ISOMERASE-RELATED"/>
    <property type="match status" value="1"/>
</dbReference>
<keyword evidence="4" id="KW-1185">Reference proteome</keyword>
<name>A0ABZ2R3K0_9MICC</name>
<dbReference type="InterPro" id="IPR003500">
    <property type="entry name" value="RpiB_LacA_LacB"/>
</dbReference>
<comment type="similarity">
    <text evidence="1">Belongs to the LacAB/RpiB family.</text>
</comment>
<dbReference type="Pfam" id="PF02502">
    <property type="entry name" value="LacAB_rpiB"/>
    <property type="match status" value="1"/>
</dbReference>
<dbReference type="GO" id="GO:0004751">
    <property type="term" value="F:ribose-5-phosphate isomerase activity"/>
    <property type="evidence" value="ECO:0007669"/>
    <property type="project" value="UniProtKB-EC"/>
</dbReference>
<reference evidence="3 4" key="1">
    <citation type="submission" date="2024-03" db="EMBL/GenBank/DDBJ databases">
        <title>Rhodococcus navarretei sp. nov. and Pseudarthrobacter quantumdoti sp. nov., two new species with the ability to biosynthesize Quantum Dots isolated from soil samples at Union Glacier, Antarctica.</title>
        <authorList>
            <person name="Vargas M."/>
        </authorList>
    </citation>
    <scope>NUCLEOTIDE SEQUENCE [LARGE SCALE GENOMIC DNA]</scope>
    <source>
        <strain evidence="3 4">RC-2-3</strain>
    </source>
</reference>
<gene>
    <name evidence="3" type="ORF">WHH00_16880</name>
</gene>
<dbReference type="EC" id="5.3.1.6" evidence="3"/>
<dbReference type="SUPFAM" id="SSF89623">
    <property type="entry name" value="Ribose/Galactose isomerase RpiB/AlsB"/>
    <property type="match status" value="1"/>
</dbReference>
<dbReference type="Gene3D" id="3.40.1400.10">
    <property type="entry name" value="Sugar-phosphate isomerase, RpiB/LacA/LacB"/>
    <property type="match status" value="1"/>
</dbReference>
<dbReference type="PANTHER" id="PTHR43732:SF1">
    <property type="entry name" value="RIBOSE 5-PHOSPHATE ISOMERASE"/>
    <property type="match status" value="1"/>
</dbReference>
<dbReference type="PIRSF" id="PIRSF005384">
    <property type="entry name" value="RpiB_LacA_B"/>
    <property type="match status" value="1"/>
</dbReference>
<evidence type="ECO:0000256" key="1">
    <source>
        <dbReference type="ARBA" id="ARBA00008754"/>
    </source>
</evidence>
<accession>A0ABZ2R3K0</accession>
<dbReference type="EMBL" id="CP148033">
    <property type="protein sequence ID" value="WXK92721.1"/>
    <property type="molecule type" value="Genomic_DNA"/>
</dbReference>
<evidence type="ECO:0000313" key="3">
    <source>
        <dbReference type="EMBL" id="WXK92721.1"/>
    </source>
</evidence>
<dbReference type="InterPro" id="IPR036569">
    <property type="entry name" value="RpiB_LacA_LacB_sf"/>
</dbReference>
<dbReference type="NCBIfam" id="TIGR02133">
    <property type="entry name" value="RPI_actino"/>
    <property type="match status" value="1"/>
</dbReference>
<protein>
    <submittedName>
        <fullName evidence="3">Ribose-5-phosphate isomerase</fullName>
        <ecNumber evidence="3">5.3.1.6</ecNumber>
    </submittedName>
</protein>
<dbReference type="NCBIfam" id="TIGR00689">
    <property type="entry name" value="rpiB_lacA_lacB"/>
    <property type="match status" value="1"/>
</dbReference>
<dbReference type="Proteomes" id="UP001623384">
    <property type="component" value="Chromosome"/>
</dbReference>
<dbReference type="InterPro" id="IPR051812">
    <property type="entry name" value="SPI_LacAB/RpiB"/>
</dbReference>
<evidence type="ECO:0000313" key="4">
    <source>
        <dbReference type="Proteomes" id="UP001623384"/>
    </source>
</evidence>
<sequence>MNTEGRTMGLRLVVGADEAGVDYKDKVLEDLRQDPRVSEVTDIGVNRSDAPDDFTRPYPYVGIAAGEMIRDGAADRAILFCGTGIGVAIAANKVEGIRATAAHDSFSVERSVLSNDCQVLTMGQRVVGIELARRLVREWIGYTFDPASASAGKVKVLTDFEAC</sequence>
<keyword evidence="2 3" id="KW-0413">Isomerase</keyword>
<dbReference type="RefSeq" id="WP_406634591.1">
    <property type="nucleotide sequence ID" value="NZ_CP148033.1"/>
</dbReference>
<evidence type="ECO:0000256" key="2">
    <source>
        <dbReference type="ARBA" id="ARBA00023235"/>
    </source>
</evidence>